<proteinExistence type="predicted"/>
<protein>
    <submittedName>
        <fullName evidence="1">Uncharacterized protein</fullName>
    </submittedName>
</protein>
<keyword evidence="2" id="KW-1185">Reference proteome</keyword>
<gene>
    <name evidence="1" type="ORF">PSON_ATCC_30995.1.T2170001</name>
</gene>
<comment type="caution">
    <text evidence="1">The sequence shown here is derived from an EMBL/GenBank/DDBJ whole genome shotgun (WGS) entry which is preliminary data.</text>
</comment>
<evidence type="ECO:0000313" key="2">
    <source>
        <dbReference type="Proteomes" id="UP000692954"/>
    </source>
</evidence>
<evidence type="ECO:0000313" key="1">
    <source>
        <dbReference type="EMBL" id="CAD8129333.1"/>
    </source>
</evidence>
<accession>A0A8S1RPR3</accession>
<sequence>MLYQVIKSKNNLKRISIASIVSPFMQGSQDLESAFFYQRPTQTIRQTSIDNPYRFSIAFQQQVNFLQVQFFTLQFFQEQINTLVKTKQQVRPQEIRELYIKYKGEKAGIEKKSKII</sequence>
<dbReference type="Proteomes" id="UP000692954">
    <property type="component" value="Unassembled WGS sequence"/>
</dbReference>
<name>A0A8S1RPR3_9CILI</name>
<dbReference type="AlphaFoldDB" id="A0A8S1RPR3"/>
<dbReference type="EMBL" id="CAJJDN010000217">
    <property type="protein sequence ID" value="CAD8129333.1"/>
    <property type="molecule type" value="Genomic_DNA"/>
</dbReference>
<reference evidence="1" key="1">
    <citation type="submission" date="2021-01" db="EMBL/GenBank/DDBJ databases">
        <authorList>
            <consortium name="Genoscope - CEA"/>
            <person name="William W."/>
        </authorList>
    </citation>
    <scope>NUCLEOTIDE SEQUENCE</scope>
</reference>
<organism evidence="1 2">
    <name type="scientific">Paramecium sonneborni</name>
    <dbReference type="NCBI Taxonomy" id="65129"/>
    <lineage>
        <taxon>Eukaryota</taxon>
        <taxon>Sar</taxon>
        <taxon>Alveolata</taxon>
        <taxon>Ciliophora</taxon>
        <taxon>Intramacronucleata</taxon>
        <taxon>Oligohymenophorea</taxon>
        <taxon>Peniculida</taxon>
        <taxon>Parameciidae</taxon>
        <taxon>Paramecium</taxon>
    </lineage>
</organism>